<gene>
    <name evidence="1" type="ORF">T4B_9159</name>
    <name evidence="2" type="ORF">T4C_8448</name>
</gene>
<name>A0A0V1K8P4_TRIPS</name>
<sequence length="262" mass="29893">MAFLAREKCCVRAWIWTLNCGTSLTICNFNSYRNLSTLHSIEQLFQQWKKKYFVNLKSVEGAGFACLKKKGAAESETGSSVLFGSVKGLRDSTDSADGTFGSWQLKCTFGCCWCCHWPEMEWKKLHQIEENIKQISEHKQLTTLDNVDCRISNVSKLLPLRSVIAVNIVYSVACLRCFCLPCCAAKPFLSTLNSQRMSAFRQPTEPNQNCNLSSLQIVLLIINMRSLECYQRMKKFKDLLRRVFKIILDFVEKNELVSPIGV</sequence>
<reference evidence="3 4" key="1">
    <citation type="submission" date="2015-01" db="EMBL/GenBank/DDBJ databases">
        <title>Evolution of Trichinella species and genotypes.</title>
        <authorList>
            <person name="Korhonen P.K."/>
            <person name="Edoardo P."/>
            <person name="Giuseppe L.R."/>
            <person name="Gasser R.B."/>
        </authorList>
    </citation>
    <scope>NUCLEOTIDE SEQUENCE [LARGE SCALE GENOMIC DNA]</scope>
    <source>
        <strain evidence="2">ISS176</strain>
        <strain evidence="1">ISS588</strain>
    </source>
</reference>
<evidence type="ECO:0000313" key="1">
    <source>
        <dbReference type="EMBL" id="KRZ28816.1"/>
    </source>
</evidence>
<evidence type="ECO:0000313" key="2">
    <source>
        <dbReference type="EMBL" id="KRZ43590.1"/>
    </source>
</evidence>
<dbReference type="EMBL" id="JYDS01000053">
    <property type="protein sequence ID" value="KRZ28816.1"/>
    <property type="molecule type" value="Genomic_DNA"/>
</dbReference>
<keyword evidence="3" id="KW-1185">Reference proteome</keyword>
<protein>
    <submittedName>
        <fullName evidence="2">Uncharacterized protein</fullName>
    </submittedName>
</protein>
<organism evidence="2 4">
    <name type="scientific">Trichinella pseudospiralis</name>
    <name type="common">Parasitic roundworm</name>
    <dbReference type="NCBI Taxonomy" id="6337"/>
    <lineage>
        <taxon>Eukaryota</taxon>
        <taxon>Metazoa</taxon>
        <taxon>Ecdysozoa</taxon>
        <taxon>Nematoda</taxon>
        <taxon>Enoplea</taxon>
        <taxon>Dorylaimia</taxon>
        <taxon>Trichinellida</taxon>
        <taxon>Trichinellidae</taxon>
        <taxon>Trichinella</taxon>
    </lineage>
</organism>
<dbReference type="Proteomes" id="UP000054826">
    <property type="component" value="Unassembled WGS sequence"/>
</dbReference>
<comment type="caution">
    <text evidence="2">The sequence shown here is derived from an EMBL/GenBank/DDBJ whole genome shotgun (WGS) entry which is preliminary data.</text>
</comment>
<dbReference type="EMBL" id="JYDV01000009">
    <property type="protein sequence ID" value="KRZ43590.1"/>
    <property type="molecule type" value="Genomic_DNA"/>
</dbReference>
<dbReference type="Proteomes" id="UP000054805">
    <property type="component" value="Unassembled WGS sequence"/>
</dbReference>
<proteinExistence type="predicted"/>
<evidence type="ECO:0000313" key="4">
    <source>
        <dbReference type="Proteomes" id="UP000054826"/>
    </source>
</evidence>
<accession>A0A0V1K8P4</accession>
<dbReference type="AlphaFoldDB" id="A0A0V1K8P4"/>
<evidence type="ECO:0000313" key="3">
    <source>
        <dbReference type="Proteomes" id="UP000054805"/>
    </source>
</evidence>